<organism evidence="2">
    <name type="scientific">Attheya septentrionalis</name>
    <dbReference type="NCBI Taxonomy" id="420275"/>
    <lineage>
        <taxon>Eukaryota</taxon>
        <taxon>Sar</taxon>
        <taxon>Stramenopiles</taxon>
        <taxon>Ochrophyta</taxon>
        <taxon>Bacillariophyta</taxon>
        <taxon>Coscinodiscophyceae</taxon>
        <taxon>Chaetocerotophycidae</taxon>
        <taxon>Chaetocerotales</taxon>
        <taxon>Attheyaceae</taxon>
        <taxon>Attheya</taxon>
    </lineage>
</organism>
<sequence length="106" mass="10908">MKLQFTFVALSAAIGSVALQANGFGITRSAVRPRATVIRPVDALSMGVETEGSVCDIPAGDVVSSKLTSAESLRSAALTNVDGDVVRLGDVMGEGTSVVVFLRHMG</sequence>
<reference evidence="2" key="1">
    <citation type="submission" date="2021-01" db="EMBL/GenBank/DDBJ databases">
        <authorList>
            <person name="Corre E."/>
            <person name="Pelletier E."/>
            <person name="Niang G."/>
            <person name="Scheremetjew M."/>
            <person name="Finn R."/>
            <person name="Kale V."/>
            <person name="Holt S."/>
            <person name="Cochrane G."/>
            <person name="Meng A."/>
            <person name="Brown T."/>
            <person name="Cohen L."/>
        </authorList>
    </citation>
    <scope>NUCLEOTIDE SEQUENCE</scope>
    <source>
        <strain evidence="2">CCMP2084</strain>
    </source>
</reference>
<dbReference type="EMBL" id="HBHQ01028956">
    <property type="protein sequence ID" value="CAD9827820.1"/>
    <property type="molecule type" value="Transcribed_RNA"/>
</dbReference>
<evidence type="ECO:0008006" key="3">
    <source>
        <dbReference type="Google" id="ProtNLM"/>
    </source>
</evidence>
<evidence type="ECO:0000256" key="1">
    <source>
        <dbReference type="SAM" id="SignalP"/>
    </source>
</evidence>
<evidence type="ECO:0000313" key="2">
    <source>
        <dbReference type="EMBL" id="CAD9827820.1"/>
    </source>
</evidence>
<feature type="signal peptide" evidence="1">
    <location>
        <begin position="1"/>
        <end position="19"/>
    </location>
</feature>
<feature type="chain" id="PRO_5030909082" description="Lipoyl-binding domain-containing protein" evidence="1">
    <location>
        <begin position="20"/>
        <end position="106"/>
    </location>
</feature>
<gene>
    <name evidence="2" type="ORF">ASEP1449_LOCUS19655</name>
</gene>
<accession>A0A7S2UR96</accession>
<keyword evidence="1" id="KW-0732">Signal</keyword>
<proteinExistence type="predicted"/>
<protein>
    <recommendedName>
        <fullName evidence="3">Lipoyl-binding domain-containing protein</fullName>
    </recommendedName>
</protein>
<dbReference type="AlphaFoldDB" id="A0A7S2UR96"/>
<name>A0A7S2UR96_9STRA</name>